<proteinExistence type="predicted"/>
<feature type="compositionally biased region" description="Low complexity" evidence="1">
    <location>
        <begin position="19"/>
        <end position="31"/>
    </location>
</feature>
<feature type="region of interest" description="Disordered" evidence="1">
    <location>
        <begin position="316"/>
        <end position="335"/>
    </location>
</feature>
<gene>
    <name evidence="2" type="ORF">HMN09_01395400</name>
</gene>
<evidence type="ECO:0000256" key="1">
    <source>
        <dbReference type="SAM" id="MobiDB-lite"/>
    </source>
</evidence>
<feature type="compositionally biased region" description="Basic residues" evidence="1">
    <location>
        <begin position="1"/>
        <end position="17"/>
    </location>
</feature>
<feature type="region of interest" description="Disordered" evidence="1">
    <location>
        <begin position="1"/>
        <end position="40"/>
    </location>
</feature>
<name>A0A8H6RXD2_MYCCL</name>
<evidence type="ECO:0000313" key="3">
    <source>
        <dbReference type="Proteomes" id="UP000613580"/>
    </source>
</evidence>
<accession>A0A8H6RXD2</accession>
<organism evidence="2 3">
    <name type="scientific">Mycena chlorophos</name>
    <name type="common">Agaric fungus</name>
    <name type="synonym">Agaricus chlorophos</name>
    <dbReference type="NCBI Taxonomy" id="658473"/>
    <lineage>
        <taxon>Eukaryota</taxon>
        <taxon>Fungi</taxon>
        <taxon>Dikarya</taxon>
        <taxon>Basidiomycota</taxon>
        <taxon>Agaricomycotina</taxon>
        <taxon>Agaricomycetes</taxon>
        <taxon>Agaricomycetidae</taxon>
        <taxon>Agaricales</taxon>
        <taxon>Marasmiineae</taxon>
        <taxon>Mycenaceae</taxon>
        <taxon>Mycena</taxon>
    </lineage>
</organism>
<dbReference type="OrthoDB" id="3131927at2759"/>
<reference evidence="2" key="1">
    <citation type="submission" date="2020-05" db="EMBL/GenBank/DDBJ databases">
        <title>Mycena genomes resolve the evolution of fungal bioluminescence.</title>
        <authorList>
            <person name="Tsai I.J."/>
        </authorList>
    </citation>
    <scope>NUCLEOTIDE SEQUENCE</scope>
    <source>
        <strain evidence="2">110903Hualien_Pintung</strain>
    </source>
</reference>
<dbReference type="EMBL" id="JACAZE010000035">
    <property type="protein sequence ID" value="KAF7288428.1"/>
    <property type="molecule type" value="Genomic_DNA"/>
</dbReference>
<protein>
    <submittedName>
        <fullName evidence="2">F-box domain-containing protein</fullName>
    </submittedName>
</protein>
<dbReference type="AlphaFoldDB" id="A0A8H6RXD2"/>
<comment type="caution">
    <text evidence="2">The sequence shown here is derived from an EMBL/GenBank/DDBJ whole genome shotgun (WGS) entry which is preliminary data.</text>
</comment>
<sequence length="591" mass="65593">MAMKRQRAGTNNRRRGLHAAAPLPSSSQSSLTTRTEAATENTGSLTSNFVFQFSRIALSPESAPPKADKGFPGFAGLPVEICTAIFEAHTNLLRIEAKDPLSQQAGRAGMQAHHPLMLVCRAWHDLILATPALWAKITVVISAFHFLTVAPIDRASIERHLSLSKNYPLDVEIILTVTADHGLPSRSYPQISWLPVLRSVLEHSQRFRSFRIEDFDGQMLILPMDLPLLRAIDLTGENGGPSGWTHQLWSSSWRSMLDSVSVFAMPSVPALPDSLAWRHIRRFKTDRLDLLLYCLQEDSKNLEEVALVDRSVPLGSPVEDDHDSDEGGTAAAAAPKTPGLTVVHHSLQSLTLDGSTPGAAELLRKGSFPALTELHLLRFPNTFLPFDYLRHRMHYRNLLKLTLHDVNIRQADESMSPRTAGNIYHALNNLTSLRVLYISDSLTAKKPRPTCEFPLEVLTRPPTGAPGSMVLPRLQAIRYTLFPMAEKSGKLARSTAESFAKGFINARLRSVLRFVEARMRHRFSRAVEAQTHTGSITETKELEVFAVRVEGMAVDVGEMAVDVGETAFAWFGERAKVLERSYGVKLRFYSG</sequence>
<evidence type="ECO:0000313" key="2">
    <source>
        <dbReference type="EMBL" id="KAF7288428.1"/>
    </source>
</evidence>
<dbReference type="Proteomes" id="UP000613580">
    <property type="component" value="Unassembled WGS sequence"/>
</dbReference>
<keyword evidence="3" id="KW-1185">Reference proteome</keyword>